<evidence type="ECO:0000256" key="2">
    <source>
        <dbReference type="PIRNR" id="PIRNR006241"/>
    </source>
</evidence>
<keyword evidence="1 2" id="KW-0413">Isomerase</keyword>
<proteinExistence type="inferred from homology"/>
<comment type="caution">
    <text evidence="4">The sequence shown here is derived from an EMBL/GenBank/DDBJ whole genome shotgun (WGS) entry which is preliminary data.</text>
</comment>
<comment type="similarity">
    <text evidence="2">Belongs to the hyi family.</text>
</comment>
<feature type="domain" description="Xylose isomerase-like TIM barrel" evidence="3">
    <location>
        <begin position="24"/>
        <end position="253"/>
    </location>
</feature>
<dbReference type="EMBL" id="JBBMFP010000011">
    <property type="protein sequence ID" value="MEQ2432065.1"/>
    <property type="molecule type" value="Genomic_DNA"/>
</dbReference>
<keyword evidence="5" id="KW-1185">Reference proteome</keyword>
<dbReference type="PIRSF" id="PIRSF006241">
    <property type="entry name" value="HyI"/>
    <property type="match status" value="1"/>
</dbReference>
<dbReference type="RefSeq" id="WP_243128835.1">
    <property type="nucleotide sequence ID" value="NZ_JBBMFP010000011.1"/>
</dbReference>
<organism evidence="4 5">
    <name type="scientific">Blautia caccae</name>
    <dbReference type="NCBI Taxonomy" id="3133175"/>
    <lineage>
        <taxon>Bacteria</taxon>
        <taxon>Bacillati</taxon>
        <taxon>Bacillota</taxon>
        <taxon>Clostridia</taxon>
        <taxon>Lachnospirales</taxon>
        <taxon>Lachnospiraceae</taxon>
        <taxon>Blautia</taxon>
    </lineage>
</organism>
<dbReference type="Proteomes" id="UP001457898">
    <property type="component" value="Unassembled WGS sequence"/>
</dbReference>
<gene>
    <name evidence="4" type="ORF">WMO65_13740</name>
</gene>
<reference evidence="4 5" key="1">
    <citation type="submission" date="2024-03" db="EMBL/GenBank/DDBJ databases">
        <title>Human intestinal bacterial collection.</title>
        <authorList>
            <person name="Pauvert C."/>
            <person name="Hitch T.C.A."/>
            <person name="Clavel T."/>
        </authorList>
    </citation>
    <scope>NUCLEOTIDE SEQUENCE [LARGE SCALE GENOMIC DNA]</scope>
    <source>
        <strain evidence="4 5">CLA-SR-H028</strain>
    </source>
</reference>
<evidence type="ECO:0000256" key="1">
    <source>
        <dbReference type="ARBA" id="ARBA00023235"/>
    </source>
</evidence>
<evidence type="ECO:0000313" key="5">
    <source>
        <dbReference type="Proteomes" id="UP001457898"/>
    </source>
</evidence>
<accession>A0ABV1DNU7</accession>
<dbReference type="InterPro" id="IPR013022">
    <property type="entry name" value="Xyl_isomerase-like_TIM-brl"/>
</dbReference>
<dbReference type="InterPro" id="IPR036237">
    <property type="entry name" value="Xyl_isomerase-like_sf"/>
</dbReference>
<dbReference type="InterPro" id="IPR050417">
    <property type="entry name" value="Sugar_Epim/Isomerase"/>
</dbReference>
<dbReference type="Gene3D" id="3.20.20.150">
    <property type="entry name" value="Divalent-metal-dependent TIM barrel enzymes"/>
    <property type="match status" value="1"/>
</dbReference>
<sequence>MMSLRKCACIDTLYTELPWEERFLAAKKDGFDAVEFWDWRIRDLEATKRAACEAGIAISGFNGDADYSLVDPEHREKYVKYLEESIRAAKAVGAGSVTIHSNALGEGGIVVDHYDNLSHTVKLCSMYRTLLDCVETAEREGINLNLEALNITTDHVGNFLENTQMGAEICRLIGSPRLKLLYDVYHMQINEGCICDTISHYADQFGHIHVADAPGRHEPGTGEINYKKVLRHLEACGYTGYVGYELFPLADTESAVKAIMEAC</sequence>
<dbReference type="Pfam" id="PF01261">
    <property type="entry name" value="AP_endonuc_2"/>
    <property type="match status" value="1"/>
</dbReference>
<dbReference type="SUPFAM" id="SSF51658">
    <property type="entry name" value="Xylose isomerase-like"/>
    <property type="match status" value="1"/>
</dbReference>
<protein>
    <submittedName>
        <fullName evidence="4">TIM barrel protein</fullName>
    </submittedName>
</protein>
<evidence type="ECO:0000259" key="3">
    <source>
        <dbReference type="Pfam" id="PF01261"/>
    </source>
</evidence>
<name>A0ABV1DNU7_9FIRM</name>
<evidence type="ECO:0000313" key="4">
    <source>
        <dbReference type="EMBL" id="MEQ2432065.1"/>
    </source>
</evidence>
<dbReference type="PANTHER" id="PTHR43489">
    <property type="entry name" value="ISOMERASE"/>
    <property type="match status" value="1"/>
</dbReference>
<dbReference type="InterPro" id="IPR026040">
    <property type="entry name" value="HyI-like"/>
</dbReference>